<keyword evidence="3" id="KW-1185">Reference proteome</keyword>
<name>A0A2H9VVP1_9SPHI</name>
<evidence type="ECO:0000313" key="2">
    <source>
        <dbReference type="EMBL" id="PJJ84887.1"/>
    </source>
</evidence>
<organism evidence="2 3">
    <name type="scientific">Mucilaginibacter auburnensis</name>
    <dbReference type="NCBI Taxonomy" id="1457233"/>
    <lineage>
        <taxon>Bacteria</taxon>
        <taxon>Pseudomonadati</taxon>
        <taxon>Bacteroidota</taxon>
        <taxon>Sphingobacteriia</taxon>
        <taxon>Sphingobacteriales</taxon>
        <taxon>Sphingobacteriaceae</taxon>
        <taxon>Mucilaginibacter</taxon>
    </lineage>
</organism>
<feature type="signal peptide" evidence="1">
    <location>
        <begin position="1"/>
        <end position="22"/>
    </location>
</feature>
<sequence length="240" mass="27119">MTKFYLPLTAFFVVVLCSYSNAQQLPDSAAYNATLAYYTESVGEQSELFSGYEYHEVRVNIGSVFFKDNKEWTMASLVYNGNVYKNVPLLYDAFSDLTVSKRPNGPIKFVIIPEKVSSFHLGSHHFVRISASEVKNATKERFYEELYAGKSSVIAKRSKTRSEILTKDEGLKIAFENDDAIYIKKDGQYMPIKSRGDMLKLFNNKADALKAYIKSAALNFGAGKEEAFAKLANYYDQISL</sequence>
<proteinExistence type="predicted"/>
<gene>
    <name evidence="2" type="ORF">CLV57_1909</name>
</gene>
<dbReference type="OrthoDB" id="655382at2"/>
<comment type="caution">
    <text evidence="2">The sequence shown here is derived from an EMBL/GenBank/DDBJ whole genome shotgun (WGS) entry which is preliminary data.</text>
</comment>
<reference evidence="2 3" key="1">
    <citation type="submission" date="2017-11" db="EMBL/GenBank/DDBJ databases">
        <title>Genomic Encyclopedia of Archaeal and Bacterial Type Strains, Phase II (KMG-II): From Individual Species to Whole Genera.</title>
        <authorList>
            <person name="Goeker M."/>
        </authorList>
    </citation>
    <scope>NUCLEOTIDE SEQUENCE [LARGE SCALE GENOMIC DNA]</scope>
    <source>
        <strain evidence="2 3">DSM 28175</strain>
    </source>
</reference>
<protein>
    <recommendedName>
        <fullName evidence="4">GLPGLI family protein</fullName>
    </recommendedName>
</protein>
<dbReference type="RefSeq" id="WP_100341059.1">
    <property type="nucleotide sequence ID" value="NZ_PGFJ01000001.1"/>
</dbReference>
<keyword evidence="1" id="KW-0732">Signal</keyword>
<dbReference type="EMBL" id="PGFJ01000001">
    <property type="protein sequence ID" value="PJJ84887.1"/>
    <property type="molecule type" value="Genomic_DNA"/>
</dbReference>
<accession>A0A2H9VVP1</accession>
<feature type="chain" id="PRO_5014170700" description="GLPGLI family protein" evidence="1">
    <location>
        <begin position="23"/>
        <end position="240"/>
    </location>
</feature>
<dbReference type="AlphaFoldDB" id="A0A2H9VVP1"/>
<evidence type="ECO:0000256" key="1">
    <source>
        <dbReference type="SAM" id="SignalP"/>
    </source>
</evidence>
<evidence type="ECO:0008006" key="4">
    <source>
        <dbReference type="Google" id="ProtNLM"/>
    </source>
</evidence>
<evidence type="ECO:0000313" key="3">
    <source>
        <dbReference type="Proteomes" id="UP000242687"/>
    </source>
</evidence>
<dbReference type="Proteomes" id="UP000242687">
    <property type="component" value="Unassembled WGS sequence"/>
</dbReference>